<feature type="domain" description="HTH lysR-type" evidence="6">
    <location>
        <begin position="1"/>
        <end position="57"/>
    </location>
</feature>
<dbReference type="Proteomes" id="UP000038750">
    <property type="component" value="Unassembled WGS sequence"/>
</dbReference>
<keyword evidence="3" id="KW-0805">Transcription regulation</keyword>
<dbReference type="RefSeq" id="WP_050072925.1">
    <property type="nucleotide sequence ID" value="NZ_CPZJ01000003.1"/>
</dbReference>
<evidence type="ECO:0000256" key="3">
    <source>
        <dbReference type="ARBA" id="ARBA00023015"/>
    </source>
</evidence>
<dbReference type="GO" id="GO:0006351">
    <property type="term" value="P:DNA-templated transcription"/>
    <property type="evidence" value="ECO:0007669"/>
    <property type="project" value="TreeGrafter"/>
</dbReference>
<dbReference type="eggNOG" id="COG0583">
    <property type="taxonomic scope" value="Bacteria"/>
</dbReference>
<dbReference type="CDD" id="cd08422">
    <property type="entry name" value="PBP2_CrgA_like"/>
    <property type="match status" value="1"/>
</dbReference>
<sequence length="298" mass="33218">MLDELALFVSIVETGSLRAAAEKASIPASTLTRRLQKLEQHLGCRLLHRSARRMTPTSEGWQYYEQCRPLVHSLQQATAKLDVTLNQISGLIRILAPADLANDNLAPAWVSFLTRYPEVRLELKLNNYTQDLIGSGADVAIRVGAQPDSLLNMKKLGHSKEILLVASPDYLAKNGVPESMDALRLRDLVISAPLSTWVIQHSQNGETIRWQPQGKFCVNGIHLALQAALAGLGILFCPLSLCHNPLQCGELVRVLPEWQGAPREIYAVWSQQRYVPARVRALIDHLADFCQQDPYLMM</sequence>
<dbReference type="GO" id="GO:0043565">
    <property type="term" value="F:sequence-specific DNA binding"/>
    <property type="evidence" value="ECO:0007669"/>
    <property type="project" value="TreeGrafter"/>
</dbReference>
<dbReference type="InterPro" id="IPR005119">
    <property type="entry name" value="LysR_subst-bd"/>
</dbReference>
<dbReference type="Gene3D" id="3.40.190.290">
    <property type="match status" value="1"/>
</dbReference>
<dbReference type="AlphaFoldDB" id="A0A0T9LXH5"/>
<evidence type="ECO:0000256" key="4">
    <source>
        <dbReference type="ARBA" id="ARBA00023125"/>
    </source>
</evidence>
<protein>
    <submittedName>
        <fullName evidence="7">Putative DNA-binding transcriptional regulator</fullName>
    </submittedName>
</protein>
<dbReference type="Pfam" id="PF00126">
    <property type="entry name" value="HTH_1"/>
    <property type="match status" value="1"/>
</dbReference>
<evidence type="ECO:0000313" key="8">
    <source>
        <dbReference type="Proteomes" id="UP000038750"/>
    </source>
</evidence>
<organism evidence="7 8">
    <name type="scientific">Yersinia intermedia</name>
    <dbReference type="NCBI Taxonomy" id="631"/>
    <lineage>
        <taxon>Bacteria</taxon>
        <taxon>Pseudomonadati</taxon>
        <taxon>Pseudomonadota</taxon>
        <taxon>Gammaproteobacteria</taxon>
        <taxon>Enterobacterales</taxon>
        <taxon>Yersiniaceae</taxon>
        <taxon>Yersinia</taxon>
    </lineage>
</organism>
<dbReference type="GO" id="GO:0003700">
    <property type="term" value="F:DNA-binding transcription factor activity"/>
    <property type="evidence" value="ECO:0007669"/>
    <property type="project" value="InterPro"/>
</dbReference>
<dbReference type="OrthoDB" id="5671700at2"/>
<dbReference type="FunFam" id="1.10.10.10:FF:000001">
    <property type="entry name" value="LysR family transcriptional regulator"/>
    <property type="match status" value="1"/>
</dbReference>
<keyword evidence="5" id="KW-0804">Transcription</keyword>
<comment type="similarity">
    <text evidence="1">Belongs to the LysR transcriptional regulatory family.</text>
</comment>
<dbReference type="Pfam" id="PF03466">
    <property type="entry name" value="LysR_substrate"/>
    <property type="match status" value="1"/>
</dbReference>
<dbReference type="EMBL" id="CPZJ01000003">
    <property type="protein sequence ID" value="CNF34915.1"/>
    <property type="molecule type" value="Genomic_DNA"/>
</dbReference>
<dbReference type="PROSITE" id="PS50931">
    <property type="entry name" value="HTH_LYSR"/>
    <property type="match status" value="1"/>
</dbReference>
<dbReference type="InterPro" id="IPR036388">
    <property type="entry name" value="WH-like_DNA-bd_sf"/>
</dbReference>
<gene>
    <name evidence="7" type="primary">dmlR_6</name>
    <name evidence="7" type="ORF">ERS008530_00979</name>
</gene>
<evidence type="ECO:0000256" key="2">
    <source>
        <dbReference type="ARBA" id="ARBA00022491"/>
    </source>
</evidence>
<dbReference type="SUPFAM" id="SSF46785">
    <property type="entry name" value="Winged helix' DNA-binding domain"/>
    <property type="match status" value="1"/>
</dbReference>
<dbReference type="SUPFAM" id="SSF53850">
    <property type="entry name" value="Periplasmic binding protein-like II"/>
    <property type="match status" value="1"/>
</dbReference>
<keyword evidence="4 7" id="KW-0238">DNA-binding</keyword>
<evidence type="ECO:0000256" key="1">
    <source>
        <dbReference type="ARBA" id="ARBA00009437"/>
    </source>
</evidence>
<dbReference type="InterPro" id="IPR058163">
    <property type="entry name" value="LysR-type_TF_proteobact-type"/>
</dbReference>
<accession>A0A0T9LXH5</accession>
<evidence type="ECO:0000313" key="7">
    <source>
        <dbReference type="EMBL" id="CNF34915.1"/>
    </source>
</evidence>
<dbReference type="PANTHER" id="PTHR30537">
    <property type="entry name" value="HTH-TYPE TRANSCRIPTIONAL REGULATOR"/>
    <property type="match status" value="1"/>
</dbReference>
<dbReference type="PANTHER" id="PTHR30537:SF5">
    <property type="entry name" value="HTH-TYPE TRANSCRIPTIONAL ACTIVATOR TTDR-RELATED"/>
    <property type="match status" value="1"/>
</dbReference>
<reference evidence="7 8" key="1">
    <citation type="submission" date="2015-03" db="EMBL/GenBank/DDBJ databases">
        <authorList>
            <person name="Murphy D."/>
        </authorList>
    </citation>
    <scope>NUCLEOTIDE SEQUENCE [LARGE SCALE GENOMIC DNA]</scope>
    <source>
        <strain evidence="7 8">BR165/97</strain>
    </source>
</reference>
<dbReference type="InterPro" id="IPR000847">
    <property type="entry name" value="LysR_HTH_N"/>
</dbReference>
<dbReference type="InterPro" id="IPR036390">
    <property type="entry name" value="WH_DNA-bd_sf"/>
</dbReference>
<dbReference type="STRING" id="631.CH53_3406"/>
<name>A0A0T9LXH5_YERIN</name>
<keyword evidence="2" id="KW-0678">Repressor</keyword>
<dbReference type="Gene3D" id="1.10.10.10">
    <property type="entry name" value="Winged helix-like DNA-binding domain superfamily/Winged helix DNA-binding domain"/>
    <property type="match status" value="1"/>
</dbReference>
<proteinExistence type="inferred from homology"/>
<evidence type="ECO:0000259" key="6">
    <source>
        <dbReference type="PROSITE" id="PS50931"/>
    </source>
</evidence>
<evidence type="ECO:0000256" key="5">
    <source>
        <dbReference type="ARBA" id="ARBA00023163"/>
    </source>
</evidence>